<reference evidence="2 3" key="1">
    <citation type="submission" date="2020-03" db="EMBL/GenBank/DDBJ databases">
        <title>Leucobacter sp. nov., isolated from beetles.</title>
        <authorList>
            <person name="Hyun D.-W."/>
            <person name="Bae J.-W."/>
        </authorList>
    </citation>
    <scope>NUCLEOTIDE SEQUENCE [LARGE SCALE GENOMIC DNA]</scope>
    <source>
        <strain evidence="2 3">HDW9B</strain>
    </source>
</reference>
<organism evidence="2 3">
    <name type="scientific">Leucobacter insecticola</name>
    <dbReference type="NCBI Taxonomy" id="2714934"/>
    <lineage>
        <taxon>Bacteria</taxon>
        <taxon>Bacillati</taxon>
        <taxon>Actinomycetota</taxon>
        <taxon>Actinomycetes</taxon>
        <taxon>Micrococcales</taxon>
        <taxon>Microbacteriaceae</taxon>
        <taxon>Leucobacter</taxon>
    </lineage>
</organism>
<dbReference type="EMBL" id="CP049934">
    <property type="protein sequence ID" value="QIM15761.1"/>
    <property type="molecule type" value="Genomic_DNA"/>
</dbReference>
<keyword evidence="3" id="KW-1185">Reference proteome</keyword>
<dbReference type="Proteomes" id="UP000501387">
    <property type="component" value="Chromosome"/>
</dbReference>
<dbReference type="AlphaFoldDB" id="A0A6G8FHB8"/>
<feature type="transmembrane region" description="Helical" evidence="1">
    <location>
        <begin position="6"/>
        <end position="29"/>
    </location>
</feature>
<dbReference type="KEGG" id="lins:G7067_03965"/>
<protein>
    <submittedName>
        <fullName evidence="2">Uncharacterized protein</fullName>
    </submittedName>
</protein>
<name>A0A6G8FHB8_9MICO</name>
<keyword evidence="1" id="KW-0812">Transmembrane</keyword>
<evidence type="ECO:0000256" key="1">
    <source>
        <dbReference type="SAM" id="Phobius"/>
    </source>
</evidence>
<feature type="transmembrane region" description="Helical" evidence="1">
    <location>
        <begin position="41"/>
        <end position="63"/>
    </location>
</feature>
<keyword evidence="1" id="KW-0472">Membrane</keyword>
<proteinExistence type="predicted"/>
<dbReference type="RefSeq" id="WP_166322155.1">
    <property type="nucleotide sequence ID" value="NZ_CP049934.1"/>
</dbReference>
<evidence type="ECO:0000313" key="3">
    <source>
        <dbReference type="Proteomes" id="UP000501387"/>
    </source>
</evidence>
<feature type="transmembrane region" description="Helical" evidence="1">
    <location>
        <begin position="75"/>
        <end position="98"/>
    </location>
</feature>
<accession>A0A6G8FHB8</accession>
<gene>
    <name evidence="2" type="ORF">G7067_03965</name>
</gene>
<keyword evidence="1" id="KW-1133">Transmembrane helix</keyword>
<evidence type="ECO:0000313" key="2">
    <source>
        <dbReference type="EMBL" id="QIM15761.1"/>
    </source>
</evidence>
<sequence>MIGIPFVSSILAGIAMVFAFVVGLPLRLVRVLRHWWVTRGWIFAIAFAVVGLIGIPVAFYWPMPEEIPVDPNQPTLIAAVGLNVLLCLGSMMLAGLGLSHLVRPMKRNASPRPAPAIHRQ</sequence>